<dbReference type="RefSeq" id="WP_082371864.1">
    <property type="nucleotide sequence ID" value="NZ_BAAAEB010000022.1"/>
</dbReference>
<sequence length="180" mass="20683">MARPYFPPAAVEGEIIDFAHLEPFNLEVESGLAKKTLRMRVTFSNHCFTKRCLDAAPDFKQPIFDGNTHRPRVFCPVRYRLSRKLPSVILGLNHPKAKVWQTSSRRNWAYSMTVQDPKGPYHVFFEVRRALGERRRSQDLNLIVESAYHQTERAPVFLGSIGFVLLCGKVYLGHPVATKR</sequence>
<evidence type="ECO:0000313" key="2">
    <source>
        <dbReference type="EMBL" id="USE77488.1"/>
    </source>
</evidence>
<evidence type="ECO:0000313" key="3">
    <source>
        <dbReference type="Proteomes" id="UP000542973"/>
    </source>
</evidence>
<reference evidence="1 3" key="1">
    <citation type="submission" date="2020-05" db="EMBL/GenBank/DDBJ databases">
        <title>MicrobeNet Type strains.</title>
        <authorList>
            <person name="Nicholson A.C."/>
        </authorList>
    </citation>
    <scope>NUCLEOTIDE SEQUENCE [LARGE SCALE GENOMIC DNA]</scope>
    <source>
        <strain evidence="1 3">ATCC 700815</strain>
    </source>
</reference>
<dbReference type="AlphaFoldDB" id="A0A6N1BEN0"/>
<accession>A0A6N1BEN0</accession>
<evidence type="ECO:0000313" key="4">
    <source>
        <dbReference type="Proteomes" id="UP001056648"/>
    </source>
</evidence>
<evidence type="ECO:0000313" key="1">
    <source>
        <dbReference type="EMBL" id="NNH10170.1"/>
    </source>
</evidence>
<dbReference type="GeneID" id="70688018"/>
<dbReference type="EMBL" id="CP098735">
    <property type="protein sequence ID" value="USE77488.1"/>
    <property type="molecule type" value="Genomic_DNA"/>
</dbReference>
<name>A0A6N1BEN0_9BURK</name>
<dbReference type="EMBL" id="JABEMD010000005">
    <property type="protein sequence ID" value="NNH10170.1"/>
    <property type="molecule type" value="Genomic_DNA"/>
</dbReference>
<proteinExistence type="predicted"/>
<protein>
    <submittedName>
        <fullName evidence="1">Uncharacterized protein</fullName>
    </submittedName>
</protein>
<gene>
    <name evidence="1" type="ORF">HLB16_04650</name>
    <name evidence="2" type="ORF">NDR89_00015</name>
</gene>
<organism evidence="1 3">
    <name type="scientific">Cupriavidus gilardii</name>
    <dbReference type="NCBI Taxonomy" id="82541"/>
    <lineage>
        <taxon>Bacteria</taxon>
        <taxon>Pseudomonadati</taxon>
        <taxon>Pseudomonadota</taxon>
        <taxon>Betaproteobacteria</taxon>
        <taxon>Burkholderiales</taxon>
        <taxon>Burkholderiaceae</taxon>
        <taxon>Cupriavidus</taxon>
    </lineage>
</organism>
<keyword evidence="4" id="KW-1185">Reference proteome</keyword>
<dbReference type="Proteomes" id="UP001056648">
    <property type="component" value="Chromosome 1"/>
</dbReference>
<reference evidence="2" key="2">
    <citation type="submission" date="2022-06" db="EMBL/GenBank/DDBJ databases">
        <title>Complete genome sequence and characterization of Cupriavidus gilardii QJ1 isolated from contaminating cells.</title>
        <authorList>
            <person name="Qi J."/>
        </authorList>
    </citation>
    <scope>NUCLEOTIDE SEQUENCE</scope>
    <source>
        <strain evidence="2">QJ1</strain>
    </source>
</reference>
<dbReference type="Proteomes" id="UP000542973">
    <property type="component" value="Unassembled WGS sequence"/>
</dbReference>